<dbReference type="GO" id="GO:0005385">
    <property type="term" value="F:zinc ion transmembrane transporter activity"/>
    <property type="evidence" value="ECO:0007669"/>
    <property type="project" value="TreeGrafter"/>
</dbReference>
<proteinExistence type="inferred from homology"/>
<dbReference type="PANTHER" id="PTHR12191:SF32">
    <property type="entry name" value="ZRT (ZRT), IRT- (IRT-) LIKE PROTEIN TRANSPORTER"/>
    <property type="match status" value="1"/>
</dbReference>
<dbReference type="PANTHER" id="PTHR12191">
    <property type="entry name" value="SOLUTE CARRIER FAMILY 39"/>
    <property type="match status" value="1"/>
</dbReference>
<protein>
    <submittedName>
        <fullName evidence="8">Uncharacterized protein</fullName>
    </submittedName>
</protein>
<name>A0A914XE01_9BILA</name>
<evidence type="ECO:0000256" key="5">
    <source>
        <dbReference type="ARBA" id="ARBA00023136"/>
    </source>
</evidence>
<feature type="transmembrane region" description="Helical" evidence="6">
    <location>
        <begin position="339"/>
        <end position="358"/>
    </location>
</feature>
<feature type="transmembrane region" description="Helical" evidence="6">
    <location>
        <begin position="301"/>
        <end position="319"/>
    </location>
</feature>
<dbReference type="WBParaSite" id="PSAMB.scaffold806size41114.g8826.t1">
    <property type="protein sequence ID" value="PSAMB.scaffold806size41114.g8826.t1"/>
    <property type="gene ID" value="PSAMB.scaffold806size41114.g8826"/>
</dbReference>
<evidence type="ECO:0000256" key="4">
    <source>
        <dbReference type="ARBA" id="ARBA00022989"/>
    </source>
</evidence>
<evidence type="ECO:0000256" key="1">
    <source>
        <dbReference type="ARBA" id="ARBA00004141"/>
    </source>
</evidence>
<evidence type="ECO:0000256" key="3">
    <source>
        <dbReference type="ARBA" id="ARBA00022692"/>
    </source>
</evidence>
<dbReference type="GO" id="GO:0005886">
    <property type="term" value="C:plasma membrane"/>
    <property type="evidence" value="ECO:0007669"/>
    <property type="project" value="TreeGrafter"/>
</dbReference>
<feature type="transmembrane region" description="Helical" evidence="6">
    <location>
        <begin position="270"/>
        <end position="289"/>
    </location>
</feature>
<comment type="subcellular location">
    <subcellularLocation>
        <location evidence="1">Membrane</location>
        <topology evidence="1">Multi-pass membrane protein</topology>
    </subcellularLocation>
</comment>
<dbReference type="GO" id="GO:0071578">
    <property type="term" value="P:zinc ion import across plasma membrane"/>
    <property type="evidence" value="ECO:0007669"/>
    <property type="project" value="TreeGrafter"/>
</dbReference>
<evidence type="ECO:0000313" key="8">
    <source>
        <dbReference type="WBParaSite" id="PSAMB.scaffold806size41114.g8826.t1"/>
    </source>
</evidence>
<evidence type="ECO:0000313" key="7">
    <source>
        <dbReference type="Proteomes" id="UP000887566"/>
    </source>
</evidence>
<accession>A0A914XE01</accession>
<keyword evidence="7" id="KW-1185">Reference proteome</keyword>
<dbReference type="InterPro" id="IPR003689">
    <property type="entry name" value="ZIP"/>
</dbReference>
<keyword evidence="4 6" id="KW-1133">Transmembrane helix</keyword>
<reference evidence="8" key="1">
    <citation type="submission" date="2022-11" db="UniProtKB">
        <authorList>
            <consortium name="WormBaseParasite"/>
        </authorList>
    </citation>
    <scope>IDENTIFICATION</scope>
</reference>
<feature type="transmembrane region" description="Helical" evidence="6">
    <location>
        <begin position="44"/>
        <end position="68"/>
    </location>
</feature>
<keyword evidence="5 6" id="KW-0472">Membrane</keyword>
<organism evidence="7 8">
    <name type="scientific">Plectus sambesii</name>
    <dbReference type="NCBI Taxonomy" id="2011161"/>
    <lineage>
        <taxon>Eukaryota</taxon>
        <taxon>Metazoa</taxon>
        <taxon>Ecdysozoa</taxon>
        <taxon>Nematoda</taxon>
        <taxon>Chromadorea</taxon>
        <taxon>Plectida</taxon>
        <taxon>Plectina</taxon>
        <taxon>Plectoidea</taxon>
        <taxon>Plectidae</taxon>
        <taxon>Plectus</taxon>
    </lineage>
</organism>
<dbReference type="Proteomes" id="UP000887566">
    <property type="component" value="Unplaced"/>
</dbReference>
<dbReference type="GO" id="GO:0140410">
    <property type="term" value="F:monoatomic cation:bicarbonate symporter activity"/>
    <property type="evidence" value="ECO:0007669"/>
    <property type="project" value="TreeGrafter"/>
</dbReference>
<dbReference type="GO" id="GO:0030003">
    <property type="term" value="P:intracellular monoatomic cation homeostasis"/>
    <property type="evidence" value="ECO:0007669"/>
    <property type="project" value="TreeGrafter"/>
</dbReference>
<evidence type="ECO:0000256" key="2">
    <source>
        <dbReference type="ARBA" id="ARBA00006939"/>
    </source>
</evidence>
<feature type="transmembrane region" description="Helical" evidence="6">
    <location>
        <begin position="80"/>
        <end position="100"/>
    </location>
</feature>
<comment type="similarity">
    <text evidence="2">Belongs to the ZIP transporter (TC 2.A.5) family.</text>
</comment>
<sequence length="368" mass="40171">MLHSAASEIHENSTFLCYDVASAQRVLKAFIEANDEHEDVPELWQIWGIGMFMVTVTAFASSVGLLFLPCLSKKTYSRLLTVLGGLGVGCLSGTVLFVMIPETFHLKELGSHDFAAKSCMVAGGIYLLFLTDKLLKIYIEYRKTEQSTGTLGKIIEQLASERQLRGKSSRRPTAVEETISMTSVSGDQNRRIEPKHQKIIEKAEDENSAHMVLFGNLVINFVDGLTMGAAFGNSLIRGLSVSASIIATQFPQEITDLAILIDLGIGLRRALMLNMIPAILSYLGFAAGVLLDKAAHDYGDAIFAVASGMYLYIVLSALIPEMNEKVLKELKTNRGEGVVIAILQMLFIVLGLCLILLLSDISGDITFD</sequence>
<keyword evidence="3 6" id="KW-0812">Transmembrane</keyword>
<feature type="transmembrane region" description="Helical" evidence="6">
    <location>
        <begin position="115"/>
        <end position="135"/>
    </location>
</feature>
<evidence type="ECO:0000256" key="6">
    <source>
        <dbReference type="SAM" id="Phobius"/>
    </source>
</evidence>
<dbReference type="InterPro" id="IPR050799">
    <property type="entry name" value="ZIP_Transporter"/>
</dbReference>
<dbReference type="Pfam" id="PF02535">
    <property type="entry name" value="Zip"/>
    <property type="match status" value="1"/>
</dbReference>
<dbReference type="AlphaFoldDB" id="A0A914XE01"/>